<evidence type="ECO:0000256" key="1">
    <source>
        <dbReference type="ARBA" id="ARBA00001947"/>
    </source>
</evidence>
<keyword evidence="8" id="KW-0378">Hydrolase</keyword>
<evidence type="ECO:0000256" key="12">
    <source>
        <dbReference type="ARBA" id="ARBA00031184"/>
    </source>
</evidence>
<dbReference type="PANTHER" id="PTHR43690">
    <property type="entry name" value="NARDILYSIN"/>
    <property type="match status" value="1"/>
</dbReference>
<dbReference type="InterPro" id="IPR050626">
    <property type="entry name" value="Peptidase_M16"/>
</dbReference>
<dbReference type="PANTHER" id="PTHR43690:SF18">
    <property type="entry name" value="INSULIN-DEGRADING ENZYME-RELATED"/>
    <property type="match status" value="1"/>
</dbReference>
<evidence type="ECO:0000313" key="20">
    <source>
        <dbReference type="Proteomes" id="UP001161422"/>
    </source>
</evidence>
<evidence type="ECO:0000256" key="8">
    <source>
        <dbReference type="ARBA" id="ARBA00022801"/>
    </source>
</evidence>
<dbReference type="EMBL" id="BSNC01000005">
    <property type="protein sequence ID" value="GLP96590.1"/>
    <property type="molecule type" value="Genomic_DNA"/>
</dbReference>
<organism evidence="19 20">
    <name type="scientific">Paraferrimonas sedimenticola</name>
    <dbReference type="NCBI Taxonomy" id="375674"/>
    <lineage>
        <taxon>Bacteria</taxon>
        <taxon>Pseudomonadati</taxon>
        <taxon>Pseudomonadota</taxon>
        <taxon>Gammaproteobacteria</taxon>
        <taxon>Alteromonadales</taxon>
        <taxon>Ferrimonadaceae</taxon>
        <taxon>Paraferrimonas</taxon>
    </lineage>
</organism>
<dbReference type="GO" id="GO:0004222">
    <property type="term" value="F:metalloendopeptidase activity"/>
    <property type="evidence" value="ECO:0007669"/>
    <property type="project" value="UniProtKB-EC"/>
</dbReference>
<evidence type="ECO:0000259" key="18">
    <source>
        <dbReference type="Pfam" id="PF22456"/>
    </source>
</evidence>
<dbReference type="FunFam" id="3.30.830.10:FF:000005">
    <property type="entry name" value="nardilysin isoform X1"/>
    <property type="match status" value="1"/>
</dbReference>
<name>A0AA37RVR9_9GAMM</name>
<dbReference type="Pfam" id="PF00675">
    <property type="entry name" value="Peptidase_M16"/>
    <property type="match status" value="1"/>
</dbReference>
<evidence type="ECO:0000256" key="5">
    <source>
        <dbReference type="ARBA" id="ARBA00017565"/>
    </source>
</evidence>
<evidence type="ECO:0000256" key="4">
    <source>
        <dbReference type="ARBA" id="ARBA00012449"/>
    </source>
</evidence>
<keyword evidence="9" id="KW-0862">Zinc</keyword>
<dbReference type="GO" id="GO:0046872">
    <property type="term" value="F:metal ion binding"/>
    <property type="evidence" value="ECO:0007669"/>
    <property type="project" value="UniProtKB-KW"/>
</dbReference>
<evidence type="ECO:0000256" key="11">
    <source>
        <dbReference type="ARBA" id="ARBA00029597"/>
    </source>
</evidence>
<evidence type="ECO:0000259" key="17">
    <source>
        <dbReference type="Pfam" id="PF16187"/>
    </source>
</evidence>
<dbReference type="Pfam" id="PF05193">
    <property type="entry name" value="Peptidase_M16_C"/>
    <property type="match status" value="1"/>
</dbReference>
<dbReference type="EC" id="3.4.24.55" evidence="4"/>
<dbReference type="GO" id="GO:0006508">
    <property type="term" value="P:proteolysis"/>
    <property type="evidence" value="ECO:0007669"/>
    <property type="project" value="UniProtKB-KW"/>
</dbReference>
<evidence type="ECO:0000256" key="3">
    <source>
        <dbReference type="ARBA" id="ARBA00007261"/>
    </source>
</evidence>
<reference evidence="19" key="1">
    <citation type="journal article" date="2014" name="Int. J. Syst. Evol. Microbiol.">
        <title>Complete genome sequence of Corynebacterium casei LMG S-19264T (=DSM 44701T), isolated from a smear-ripened cheese.</title>
        <authorList>
            <consortium name="US DOE Joint Genome Institute (JGI-PGF)"/>
            <person name="Walter F."/>
            <person name="Albersmeier A."/>
            <person name="Kalinowski J."/>
            <person name="Ruckert C."/>
        </authorList>
    </citation>
    <scope>NUCLEOTIDE SEQUENCE</scope>
    <source>
        <strain evidence="19">NBRC 101628</strain>
    </source>
</reference>
<dbReference type="InterPro" id="IPR011249">
    <property type="entry name" value="Metalloenz_LuxS/M16"/>
</dbReference>
<dbReference type="Pfam" id="PF16187">
    <property type="entry name" value="Peptidase_M16_M"/>
    <property type="match status" value="1"/>
</dbReference>
<keyword evidence="20" id="KW-1185">Reference proteome</keyword>
<dbReference type="InterPro" id="IPR054734">
    <property type="entry name" value="PqqF-like_C_4"/>
</dbReference>
<feature type="domain" description="Peptidase M16 middle/third" evidence="17">
    <location>
        <begin position="371"/>
        <end position="648"/>
    </location>
</feature>
<dbReference type="Gene3D" id="3.30.830.10">
    <property type="entry name" value="Metalloenzyme, LuxS/M16 peptidase-like"/>
    <property type="match status" value="4"/>
</dbReference>
<evidence type="ECO:0000256" key="7">
    <source>
        <dbReference type="ARBA" id="ARBA00022723"/>
    </source>
</evidence>
<dbReference type="AlphaFoldDB" id="A0AA37RVR9"/>
<dbReference type="GO" id="GO:0005737">
    <property type="term" value="C:cytoplasm"/>
    <property type="evidence" value="ECO:0007669"/>
    <property type="project" value="UniProtKB-ARBA"/>
</dbReference>
<dbReference type="InterPro" id="IPR001431">
    <property type="entry name" value="Pept_M16_Zn_BS"/>
</dbReference>
<reference evidence="19" key="2">
    <citation type="submission" date="2023-01" db="EMBL/GenBank/DDBJ databases">
        <title>Draft genome sequence of Paraferrimonas sedimenticola strain NBRC 101628.</title>
        <authorList>
            <person name="Sun Q."/>
            <person name="Mori K."/>
        </authorList>
    </citation>
    <scope>NUCLEOTIDE SEQUENCE</scope>
    <source>
        <strain evidence="19">NBRC 101628</strain>
    </source>
</reference>
<dbReference type="RefSeq" id="WP_095503918.1">
    <property type="nucleotide sequence ID" value="NZ_BSNC01000005.1"/>
</dbReference>
<keyword evidence="6" id="KW-0645">Protease</keyword>
<dbReference type="SUPFAM" id="SSF63411">
    <property type="entry name" value="LuxS/MPP-like metallohydrolase"/>
    <property type="match status" value="4"/>
</dbReference>
<evidence type="ECO:0000256" key="9">
    <source>
        <dbReference type="ARBA" id="ARBA00022833"/>
    </source>
</evidence>
<gene>
    <name evidence="19" type="ORF">GCM10007895_18960</name>
</gene>
<sequence>MSNQPSLVISPNDHRQYRHICLPNQLKVLLVEDSQSKQSAASLAVATGHFDDPEPYFGLAHFLEHMLFLGTEAFPKAGEYQEFISQNGGSNNAWTGTEHTNYYFNIDTPAFDEALHRFSQFFCAPLFSEEYLVRELKAVDSEFHLKYKDDTRRIYQVLKELVDPKHPFSKFSVGNQQTLSEDDDELRDNLIAFYEREYSANVMTLALVSPWSLDQQQQAVERYFDQIPNRDLIKCYPPVPLFSGKRLGTETWIVPLKEQKRLSISFTLPGIQDMYASKPLTFLSHLLGDESQGSLLAYLRAKGWVNQMSAGGGVNGYNFKEYNISFQLTDKGLERINEIVANTFEYIALIREEGLEAWRYQERASLLDLAFKFQEKIKPADYASHLTINMHHYPMQDVLFGDYRMDGLDVAQCEELLSLFSVDNMRLTVVAQEVDTEFNAKWYDTPYTTTPIEKARLEAWRSLGPSSVVALPDANPFVVEHCEVRPQKSRSPNPTLVGQGPGFKLWHKKDNTFNVPKGHLFLSLDSDEGSRSPKHAAMTRLYVEMLLDYVQEYTYPAEVAGLNFNIYPHQGGLTLHLTGITGKQEILLKLLVDKARERNFGERRFQIIKRQVLRSWQNAVEATPISKLFTSLTATLQRRSFEPYRLAEELEEVTLEDLHEHVQKFYKKVYFEGLVHGDWLHEEATELAKRLKHVLSEVSQPADETHREMIRLQGYGMLRREIESRHQDSAILIYYQASKIETRQVALFSLLNHAMSSSFFNELRTEQQLGYMLGTGYLPLNRVPGMIFYIQSPKFGPAKLLATIDDFIGRFSYALMQLTSEQWQSTKQGLMNQLTEPDANLRTRSQRYWICIGNKDVEFHHRSRVAKEIKDITRADLIEHLRECLQRDDADRLVLYSTGDRHRNETELSEGIAITNLKSFKLEANKLIV</sequence>
<comment type="similarity">
    <text evidence="3 14">Belongs to the peptidase M16 family.</text>
</comment>
<feature type="domain" description="Peptidase M16 C-terminal" evidence="16">
    <location>
        <begin position="187"/>
        <end position="362"/>
    </location>
</feature>
<evidence type="ECO:0000259" key="15">
    <source>
        <dbReference type="Pfam" id="PF00675"/>
    </source>
</evidence>
<dbReference type="InterPro" id="IPR007863">
    <property type="entry name" value="Peptidase_M16_C"/>
</dbReference>
<evidence type="ECO:0000313" key="19">
    <source>
        <dbReference type="EMBL" id="GLP96590.1"/>
    </source>
</evidence>
<feature type="domain" description="Coenzyme PQQ synthesis protein F-like C-terminal lobe" evidence="18">
    <location>
        <begin position="750"/>
        <end position="849"/>
    </location>
</feature>
<evidence type="ECO:0000256" key="14">
    <source>
        <dbReference type="RuleBase" id="RU004447"/>
    </source>
</evidence>
<comment type="function">
    <text evidence="2">Endopeptidase that degrades small peptides of less than 7 kDa, such as glucagon and insulin.</text>
</comment>
<dbReference type="Proteomes" id="UP001161422">
    <property type="component" value="Unassembled WGS sequence"/>
</dbReference>
<keyword evidence="7" id="KW-0479">Metal-binding</keyword>
<dbReference type="PROSITE" id="PS00143">
    <property type="entry name" value="INSULINASE"/>
    <property type="match status" value="1"/>
</dbReference>
<dbReference type="InterPro" id="IPR011765">
    <property type="entry name" value="Pept_M16_N"/>
</dbReference>
<comment type="caution">
    <text evidence="19">The sequence shown here is derived from an EMBL/GenBank/DDBJ whole genome shotgun (WGS) entry which is preliminary data.</text>
</comment>
<protein>
    <recommendedName>
        <fullName evidence="5">Protease 3</fullName>
        <ecNumber evidence="4">3.4.24.55</ecNumber>
    </recommendedName>
    <alternativeName>
        <fullName evidence="13">Pitrilysin</fullName>
    </alternativeName>
    <alternativeName>
        <fullName evidence="12">Protease III</fullName>
    </alternativeName>
    <alternativeName>
        <fullName evidence="11">Protease pi</fullName>
    </alternativeName>
</protein>
<evidence type="ECO:0000256" key="2">
    <source>
        <dbReference type="ARBA" id="ARBA00002184"/>
    </source>
</evidence>
<dbReference type="FunFam" id="3.30.830.10:FF:000012">
    <property type="entry name" value="Protease 3"/>
    <property type="match status" value="1"/>
</dbReference>
<proteinExistence type="inferred from homology"/>
<evidence type="ECO:0000259" key="16">
    <source>
        <dbReference type="Pfam" id="PF05193"/>
    </source>
</evidence>
<dbReference type="Pfam" id="PF22456">
    <property type="entry name" value="PqqF-like_C_4"/>
    <property type="match status" value="1"/>
</dbReference>
<accession>A0AA37RVR9</accession>
<dbReference type="InterPro" id="IPR032632">
    <property type="entry name" value="Peptidase_M16_M"/>
</dbReference>
<feature type="domain" description="Peptidase M16 N-terminal" evidence="15">
    <location>
        <begin position="27"/>
        <end position="164"/>
    </location>
</feature>
<evidence type="ECO:0000256" key="6">
    <source>
        <dbReference type="ARBA" id="ARBA00022670"/>
    </source>
</evidence>
<comment type="cofactor">
    <cofactor evidence="1">
        <name>Zn(2+)</name>
        <dbReference type="ChEBI" id="CHEBI:29105"/>
    </cofactor>
</comment>
<keyword evidence="10" id="KW-0482">Metalloprotease</keyword>
<evidence type="ECO:0000256" key="10">
    <source>
        <dbReference type="ARBA" id="ARBA00023049"/>
    </source>
</evidence>
<evidence type="ECO:0000256" key="13">
    <source>
        <dbReference type="ARBA" id="ARBA00033450"/>
    </source>
</evidence>